<protein>
    <submittedName>
        <fullName evidence="1">WYL domain-containing protein</fullName>
    </submittedName>
</protein>
<reference evidence="1" key="1">
    <citation type="journal article" date="2021" name="PeerJ">
        <title>Extensive microbial diversity within the chicken gut microbiome revealed by metagenomics and culture.</title>
        <authorList>
            <person name="Gilroy R."/>
            <person name="Ravi A."/>
            <person name="Getino M."/>
            <person name="Pursley I."/>
            <person name="Horton D.L."/>
            <person name="Alikhan N.F."/>
            <person name="Baker D."/>
            <person name="Gharbi K."/>
            <person name="Hall N."/>
            <person name="Watson M."/>
            <person name="Adriaenssens E.M."/>
            <person name="Foster-Nyarko E."/>
            <person name="Jarju S."/>
            <person name="Secka A."/>
            <person name="Antonio M."/>
            <person name="Oren A."/>
            <person name="Chaudhuri R.R."/>
            <person name="La Ragione R."/>
            <person name="Hildebrand F."/>
            <person name="Pallen M.J."/>
        </authorList>
    </citation>
    <scope>NUCLEOTIDE SEQUENCE</scope>
    <source>
        <strain evidence="1">CHK185-1770</strain>
    </source>
</reference>
<dbReference type="EMBL" id="DWXG01000049">
    <property type="protein sequence ID" value="HJB98171.1"/>
    <property type="molecule type" value="Genomic_DNA"/>
</dbReference>
<reference evidence="1" key="2">
    <citation type="submission" date="2021-04" db="EMBL/GenBank/DDBJ databases">
        <authorList>
            <person name="Gilroy R."/>
        </authorList>
    </citation>
    <scope>NUCLEOTIDE SEQUENCE</scope>
    <source>
        <strain evidence="1">CHK185-1770</strain>
    </source>
</reference>
<comment type="caution">
    <text evidence="1">The sequence shown here is derived from an EMBL/GenBank/DDBJ whole genome shotgun (WGS) entry which is preliminary data.</text>
</comment>
<evidence type="ECO:0000313" key="2">
    <source>
        <dbReference type="Proteomes" id="UP000826793"/>
    </source>
</evidence>
<dbReference type="SUPFAM" id="SSF46785">
    <property type="entry name" value="Winged helix' DNA-binding domain"/>
    <property type="match status" value="1"/>
</dbReference>
<proteinExistence type="predicted"/>
<name>A0A9D2MX36_9FIRM</name>
<dbReference type="Proteomes" id="UP000826793">
    <property type="component" value="Unassembled WGS sequence"/>
</dbReference>
<evidence type="ECO:0000313" key="1">
    <source>
        <dbReference type="EMBL" id="HJB98171.1"/>
    </source>
</evidence>
<gene>
    <name evidence="1" type="ORF">H9710_06290</name>
</gene>
<organism evidence="1 2">
    <name type="scientific">Candidatus Acutalibacter pullicola</name>
    <dbReference type="NCBI Taxonomy" id="2838417"/>
    <lineage>
        <taxon>Bacteria</taxon>
        <taxon>Bacillati</taxon>
        <taxon>Bacillota</taxon>
        <taxon>Clostridia</taxon>
        <taxon>Eubacteriales</taxon>
        <taxon>Acutalibacteraceae</taxon>
        <taxon>Acutalibacter</taxon>
    </lineage>
</organism>
<dbReference type="AlphaFoldDB" id="A0A9D2MX36"/>
<accession>A0A9D2MX36</accession>
<dbReference type="InterPro" id="IPR036390">
    <property type="entry name" value="WH_DNA-bd_sf"/>
</dbReference>
<sequence>MPNVSLKKLKLLYLLQMLWENTDDQHALTLPRMLEELERLGISAERKSLYDDIETLRQFGVPIETRKGRTFEYFIAERPFTQSDVHLLAESVLQAPFLSSHRAAQLRKKLTLLGSVYQGEQLLQSGGREEPALLEQEADETGAQEPVPVEESPSTEELVRAAMERDVQVVLQLSPWRLHADGKLVRSRKTVVVSPWRILRRAAVLSLYAYGSEEKRFLSLPLEEIHGVELLSNPREGEKKLPGWERLTLEFPVGRLEEVCRFFDGAMETEPFGKGKIRAVVQTQLDAEFFAWLFSQGPELRLTAPKKAAEQFRERAKSLAKAYKP</sequence>